<protein>
    <submittedName>
        <fullName evidence="1">Uncharacterized protein</fullName>
    </submittedName>
</protein>
<reference evidence="1" key="1">
    <citation type="submission" date="2018-02" db="EMBL/GenBank/DDBJ databases">
        <title>Rhizophora mucronata_Transcriptome.</title>
        <authorList>
            <person name="Meera S.P."/>
            <person name="Sreeshan A."/>
            <person name="Augustine A."/>
        </authorList>
    </citation>
    <scope>NUCLEOTIDE SEQUENCE</scope>
    <source>
        <tissue evidence="1">Leaf</tissue>
    </source>
</reference>
<evidence type="ECO:0000313" key="1">
    <source>
        <dbReference type="EMBL" id="MBX36531.1"/>
    </source>
</evidence>
<dbReference type="AlphaFoldDB" id="A0A2P2N256"/>
<name>A0A2P2N256_RHIMU</name>
<dbReference type="EMBL" id="GGEC01056047">
    <property type="protein sequence ID" value="MBX36531.1"/>
    <property type="molecule type" value="Transcribed_RNA"/>
</dbReference>
<proteinExistence type="predicted"/>
<accession>A0A2P2N256</accession>
<sequence length="29" mass="3325">MLLSANEKIEYKGLGVWPSNSKCFMDVTY</sequence>
<organism evidence="1">
    <name type="scientific">Rhizophora mucronata</name>
    <name type="common">Asiatic mangrove</name>
    <dbReference type="NCBI Taxonomy" id="61149"/>
    <lineage>
        <taxon>Eukaryota</taxon>
        <taxon>Viridiplantae</taxon>
        <taxon>Streptophyta</taxon>
        <taxon>Embryophyta</taxon>
        <taxon>Tracheophyta</taxon>
        <taxon>Spermatophyta</taxon>
        <taxon>Magnoliopsida</taxon>
        <taxon>eudicotyledons</taxon>
        <taxon>Gunneridae</taxon>
        <taxon>Pentapetalae</taxon>
        <taxon>rosids</taxon>
        <taxon>fabids</taxon>
        <taxon>Malpighiales</taxon>
        <taxon>Rhizophoraceae</taxon>
        <taxon>Rhizophora</taxon>
    </lineage>
</organism>